<evidence type="ECO:0000313" key="2">
    <source>
        <dbReference type="EMBL" id="CAH2050697.1"/>
    </source>
</evidence>
<reference evidence="2 3" key="1">
    <citation type="submission" date="2022-03" db="EMBL/GenBank/DDBJ databases">
        <authorList>
            <person name="Nunn A."/>
            <person name="Chopra R."/>
            <person name="Nunn A."/>
            <person name="Contreras Garrido A."/>
        </authorList>
    </citation>
    <scope>NUCLEOTIDE SEQUENCE [LARGE SCALE GENOMIC DNA]</scope>
</reference>
<evidence type="ECO:0000313" key="3">
    <source>
        <dbReference type="Proteomes" id="UP000836841"/>
    </source>
</evidence>
<dbReference type="PROSITE" id="PS51186">
    <property type="entry name" value="GNAT"/>
    <property type="match status" value="1"/>
</dbReference>
<dbReference type="PANTHER" id="PTHR46067">
    <property type="entry name" value="ACYL-COA N-ACYLTRANSFERASES (NAT) SUPERFAMILY PROTEIN"/>
    <property type="match status" value="1"/>
</dbReference>
<dbReference type="Gene3D" id="3.40.630.30">
    <property type="match status" value="1"/>
</dbReference>
<accession>A0AAU9RST3</accession>
<evidence type="ECO:0000259" key="1">
    <source>
        <dbReference type="PROSITE" id="PS51186"/>
    </source>
</evidence>
<dbReference type="GO" id="GO:0016747">
    <property type="term" value="F:acyltransferase activity, transferring groups other than amino-acyl groups"/>
    <property type="evidence" value="ECO:0007669"/>
    <property type="project" value="InterPro"/>
</dbReference>
<dbReference type="InterPro" id="IPR016181">
    <property type="entry name" value="Acyl_CoA_acyltransferase"/>
</dbReference>
<comment type="caution">
    <text evidence="2">The sequence shown here is derived from an EMBL/GenBank/DDBJ whole genome shotgun (WGS) entry which is preliminary data.</text>
</comment>
<feature type="domain" description="N-acetyltransferase" evidence="1">
    <location>
        <begin position="6"/>
        <end position="166"/>
    </location>
</feature>
<gene>
    <name evidence="2" type="ORF">TAV2_LOCUS8614</name>
</gene>
<dbReference type="Pfam" id="PF13302">
    <property type="entry name" value="Acetyltransf_3"/>
    <property type="match status" value="1"/>
</dbReference>
<proteinExistence type="predicted"/>
<dbReference type="EMBL" id="CAJVSB020000424">
    <property type="protein sequence ID" value="CAH2050697.1"/>
    <property type="molecule type" value="Genomic_DNA"/>
</dbReference>
<dbReference type="SUPFAM" id="SSF55729">
    <property type="entry name" value="Acyl-CoA N-acyltransferases (Nat)"/>
    <property type="match status" value="1"/>
</dbReference>
<sequence>MDQTRISLRPFSLSDADDFLSWADDERVTQFLRWGPVKSRDEALKYLQEVVIPHPWRQSICLDNRSIGYVSVRPESGHDRHRAHISYAVGADYWGQGIVTAALRVAIPLAFKEFPYLVRLEALVEEPNKGSQRVLEKVGFQKEGFLRKYGVNKGEIRDLIIYSLLSTDEMV</sequence>
<name>A0AAU9RST3_THLAR</name>
<keyword evidence="3" id="KW-1185">Reference proteome</keyword>
<dbReference type="Proteomes" id="UP000836841">
    <property type="component" value="Unassembled WGS sequence"/>
</dbReference>
<organism evidence="2 3">
    <name type="scientific">Thlaspi arvense</name>
    <name type="common">Field penny-cress</name>
    <dbReference type="NCBI Taxonomy" id="13288"/>
    <lineage>
        <taxon>Eukaryota</taxon>
        <taxon>Viridiplantae</taxon>
        <taxon>Streptophyta</taxon>
        <taxon>Embryophyta</taxon>
        <taxon>Tracheophyta</taxon>
        <taxon>Spermatophyta</taxon>
        <taxon>Magnoliopsida</taxon>
        <taxon>eudicotyledons</taxon>
        <taxon>Gunneridae</taxon>
        <taxon>Pentapetalae</taxon>
        <taxon>rosids</taxon>
        <taxon>malvids</taxon>
        <taxon>Brassicales</taxon>
        <taxon>Brassicaceae</taxon>
        <taxon>Thlaspideae</taxon>
        <taxon>Thlaspi</taxon>
    </lineage>
</organism>
<dbReference type="InterPro" id="IPR000182">
    <property type="entry name" value="GNAT_dom"/>
</dbReference>
<protein>
    <recommendedName>
        <fullName evidence="1">N-acetyltransferase domain-containing protein</fullName>
    </recommendedName>
</protein>
<dbReference type="PANTHER" id="PTHR46067:SF18">
    <property type="entry name" value="ACYL-COA N-ACYLTRANSFERASES (NAT) SUPERFAMILY PROTEIN"/>
    <property type="match status" value="1"/>
</dbReference>
<dbReference type="AlphaFoldDB" id="A0AAU9RST3"/>